<organism evidence="3 4">
    <name type="scientific">Fusarium denticulatum</name>
    <dbReference type="NCBI Taxonomy" id="48507"/>
    <lineage>
        <taxon>Eukaryota</taxon>
        <taxon>Fungi</taxon>
        <taxon>Dikarya</taxon>
        <taxon>Ascomycota</taxon>
        <taxon>Pezizomycotina</taxon>
        <taxon>Sordariomycetes</taxon>
        <taxon>Hypocreomycetidae</taxon>
        <taxon>Hypocreales</taxon>
        <taxon>Nectriaceae</taxon>
        <taxon>Fusarium</taxon>
        <taxon>Fusarium fujikuroi species complex</taxon>
    </lineage>
</organism>
<keyword evidence="1" id="KW-0175">Coiled coil</keyword>
<feature type="compositionally biased region" description="Acidic residues" evidence="2">
    <location>
        <begin position="165"/>
        <end position="174"/>
    </location>
</feature>
<evidence type="ECO:0000256" key="1">
    <source>
        <dbReference type="SAM" id="Coils"/>
    </source>
</evidence>
<gene>
    <name evidence="3" type="ORF">FDENT_12903</name>
</gene>
<feature type="region of interest" description="Disordered" evidence="2">
    <location>
        <begin position="148"/>
        <end position="208"/>
    </location>
</feature>
<sequence>MSPAPEDELKVTLYQAPSDPHRVLMAKDAIIAKLMADLAQANEDKEHLQARLNKQKRSKTILDNINDEQDVRITELEVKIRRQMKRYRHVKRERDVFNRALYRQDYEIAEFKKEVSEQNRKLNDQEREIEGLETQLVILQRVVDEDNASTSFNSSGTDYDLMDLTSDEDEEEEDINRGNGISSATDNNGSDNSSAANIKSEDEAMDDI</sequence>
<feature type="compositionally biased region" description="Low complexity" evidence="2">
    <location>
        <begin position="182"/>
        <end position="197"/>
    </location>
</feature>
<feature type="coiled-coil region" evidence="1">
    <location>
        <begin position="31"/>
        <end position="142"/>
    </location>
</feature>
<reference evidence="3 4" key="1">
    <citation type="submission" date="2020-05" db="EMBL/GenBank/DDBJ databases">
        <title>Identification and distribution of gene clusters putatively required for synthesis of sphingolipid metabolism inhibitors in phylogenetically diverse species of the filamentous fungus Fusarium.</title>
        <authorList>
            <person name="Kim H.-S."/>
            <person name="Busman M."/>
            <person name="Brown D.W."/>
            <person name="Divon H."/>
            <person name="Uhlig S."/>
            <person name="Proctor R.H."/>
        </authorList>
    </citation>
    <scope>NUCLEOTIDE SEQUENCE [LARGE SCALE GENOMIC DNA]</scope>
    <source>
        <strain evidence="3 4">NRRL 25311</strain>
    </source>
</reference>
<dbReference type="EMBL" id="JAAOAK010000467">
    <property type="protein sequence ID" value="KAF5664379.1"/>
    <property type="molecule type" value="Genomic_DNA"/>
</dbReference>
<evidence type="ECO:0000313" key="4">
    <source>
        <dbReference type="Proteomes" id="UP000562682"/>
    </source>
</evidence>
<dbReference type="AlphaFoldDB" id="A0A8H5T8B2"/>
<dbReference type="Proteomes" id="UP000562682">
    <property type="component" value="Unassembled WGS sequence"/>
</dbReference>
<feature type="compositionally biased region" description="Polar residues" evidence="2">
    <location>
        <begin position="148"/>
        <end position="157"/>
    </location>
</feature>
<proteinExistence type="predicted"/>
<protein>
    <submittedName>
        <fullName evidence="3">Uncharacterized protein</fullName>
    </submittedName>
</protein>
<keyword evidence="4" id="KW-1185">Reference proteome</keyword>
<name>A0A8H5T8B2_9HYPO</name>
<evidence type="ECO:0000313" key="3">
    <source>
        <dbReference type="EMBL" id="KAF5664379.1"/>
    </source>
</evidence>
<evidence type="ECO:0000256" key="2">
    <source>
        <dbReference type="SAM" id="MobiDB-lite"/>
    </source>
</evidence>
<comment type="caution">
    <text evidence="3">The sequence shown here is derived from an EMBL/GenBank/DDBJ whole genome shotgun (WGS) entry which is preliminary data.</text>
</comment>
<accession>A0A8H5T8B2</accession>